<reference evidence="1" key="1">
    <citation type="submission" date="2021-10" db="EMBL/GenBank/DDBJ databases">
        <title>Tropical sea cucumber genome reveals ecological adaptation and Cuvierian tubules defense mechanism.</title>
        <authorList>
            <person name="Chen T."/>
        </authorList>
    </citation>
    <scope>NUCLEOTIDE SEQUENCE</scope>
    <source>
        <strain evidence="1">Nanhai2018</strain>
        <tissue evidence="1">Muscle</tissue>
    </source>
</reference>
<gene>
    <name evidence="1" type="ORF">HOLleu_43196</name>
</gene>
<dbReference type="Proteomes" id="UP001152320">
    <property type="component" value="Unassembled WGS sequence"/>
</dbReference>
<dbReference type="AlphaFoldDB" id="A0A9Q0YBZ8"/>
<protein>
    <submittedName>
        <fullName evidence="1">Uncharacterized protein</fullName>
    </submittedName>
</protein>
<name>A0A9Q0YBZ8_HOLLE</name>
<sequence length="68" mass="7904">MNEELCKVCLFQWHRDYNIFGVRYPTEYEQPLNLETSHIQPFQIANTKDCGIVLELIALVSVICCGQK</sequence>
<keyword evidence="2" id="KW-1185">Reference proteome</keyword>
<accession>A0A9Q0YBZ8</accession>
<organism evidence="1 2">
    <name type="scientific">Holothuria leucospilota</name>
    <name type="common">Black long sea cucumber</name>
    <name type="synonym">Mertensiothuria leucospilota</name>
    <dbReference type="NCBI Taxonomy" id="206669"/>
    <lineage>
        <taxon>Eukaryota</taxon>
        <taxon>Metazoa</taxon>
        <taxon>Echinodermata</taxon>
        <taxon>Eleutherozoa</taxon>
        <taxon>Echinozoa</taxon>
        <taxon>Holothuroidea</taxon>
        <taxon>Aspidochirotacea</taxon>
        <taxon>Aspidochirotida</taxon>
        <taxon>Holothuriidae</taxon>
        <taxon>Holothuria</taxon>
    </lineage>
</organism>
<evidence type="ECO:0000313" key="1">
    <source>
        <dbReference type="EMBL" id="KAJ8018684.1"/>
    </source>
</evidence>
<comment type="caution">
    <text evidence="1">The sequence shown here is derived from an EMBL/GenBank/DDBJ whole genome shotgun (WGS) entry which is preliminary data.</text>
</comment>
<dbReference type="EMBL" id="JAIZAY010000229">
    <property type="protein sequence ID" value="KAJ8018684.1"/>
    <property type="molecule type" value="Genomic_DNA"/>
</dbReference>
<evidence type="ECO:0000313" key="2">
    <source>
        <dbReference type="Proteomes" id="UP001152320"/>
    </source>
</evidence>
<proteinExistence type="predicted"/>